<proteinExistence type="predicted"/>
<reference evidence="1" key="1">
    <citation type="submission" date="2023-03" db="EMBL/GenBank/DDBJ databases">
        <title>Massive genome expansion in bonnet fungi (Mycena s.s.) driven by repeated elements and novel gene families across ecological guilds.</title>
        <authorList>
            <consortium name="Lawrence Berkeley National Laboratory"/>
            <person name="Harder C.B."/>
            <person name="Miyauchi S."/>
            <person name="Viragh M."/>
            <person name="Kuo A."/>
            <person name="Thoen E."/>
            <person name="Andreopoulos B."/>
            <person name="Lu D."/>
            <person name="Skrede I."/>
            <person name="Drula E."/>
            <person name="Henrissat B."/>
            <person name="Morin E."/>
            <person name="Kohler A."/>
            <person name="Barry K."/>
            <person name="LaButti K."/>
            <person name="Morin E."/>
            <person name="Salamov A."/>
            <person name="Lipzen A."/>
            <person name="Mereny Z."/>
            <person name="Hegedus B."/>
            <person name="Baldrian P."/>
            <person name="Stursova M."/>
            <person name="Weitz H."/>
            <person name="Taylor A."/>
            <person name="Grigoriev I.V."/>
            <person name="Nagy L.G."/>
            <person name="Martin F."/>
            <person name="Kauserud H."/>
        </authorList>
    </citation>
    <scope>NUCLEOTIDE SEQUENCE</scope>
    <source>
        <strain evidence="1">CBHHK200</strain>
    </source>
</reference>
<name>A0AAD6WYC2_9AGAR</name>
<protein>
    <submittedName>
        <fullName evidence="1">Uncharacterized protein</fullName>
    </submittedName>
</protein>
<dbReference type="Proteomes" id="UP001218188">
    <property type="component" value="Unassembled WGS sequence"/>
</dbReference>
<comment type="caution">
    <text evidence="1">The sequence shown here is derived from an EMBL/GenBank/DDBJ whole genome shotgun (WGS) entry which is preliminary data.</text>
</comment>
<sequence length="191" mass="19676">MSYSVGKTVTLYGLSENVASLTVVDDETFSLSAAGINSNGGTTYVEIVAETSLVAFEPDTTVTEISIPTTYTGLSDLICAEVRIGTNIISAATFVEDASARVWSILDFDPGPSTMSAAESCGFGADGGGGGTCVETFPGPTETFTESGAVVAFYTFTVATPTSSHSGVLRSAFTAWNRVSVVVFVALCQAL</sequence>
<dbReference type="EMBL" id="JARJCM010000104">
    <property type="protein sequence ID" value="KAJ7029195.1"/>
    <property type="molecule type" value="Genomic_DNA"/>
</dbReference>
<organism evidence="1 2">
    <name type="scientific">Mycena alexandri</name>
    <dbReference type="NCBI Taxonomy" id="1745969"/>
    <lineage>
        <taxon>Eukaryota</taxon>
        <taxon>Fungi</taxon>
        <taxon>Dikarya</taxon>
        <taxon>Basidiomycota</taxon>
        <taxon>Agaricomycotina</taxon>
        <taxon>Agaricomycetes</taxon>
        <taxon>Agaricomycetidae</taxon>
        <taxon>Agaricales</taxon>
        <taxon>Marasmiineae</taxon>
        <taxon>Mycenaceae</taxon>
        <taxon>Mycena</taxon>
    </lineage>
</organism>
<evidence type="ECO:0000313" key="2">
    <source>
        <dbReference type="Proteomes" id="UP001218188"/>
    </source>
</evidence>
<gene>
    <name evidence="1" type="ORF">C8F04DRAFT_1187977</name>
</gene>
<accession>A0AAD6WYC2</accession>
<dbReference type="AlphaFoldDB" id="A0AAD6WYC2"/>
<keyword evidence="2" id="KW-1185">Reference proteome</keyword>
<evidence type="ECO:0000313" key="1">
    <source>
        <dbReference type="EMBL" id="KAJ7029195.1"/>
    </source>
</evidence>